<feature type="transmembrane region" description="Helical" evidence="9">
    <location>
        <begin position="227"/>
        <end position="249"/>
    </location>
</feature>
<evidence type="ECO:0000256" key="5">
    <source>
        <dbReference type="ARBA" id="ARBA00022989"/>
    </source>
</evidence>
<evidence type="ECO:0000313" key="12">
    <source>
        <dbReference type="Proteomes" id="UP001152484"/>
    </source>
</evidence>
<evidence type="ECO:0000256" key="7">
    <source>
        <dbReference type="ARBA" id="ARBA00023242"/>
    </source>
</evidence>
<dbReference type="PANTHER" id="PTHR31587:SF3">
    <property type="entry name" value="EXPRESSED PROTEIN"/>
    <property type="match status" value="1"/>
</dbReference>
<feature type="transmembrane region" description="Helical" evidence="9">
    <location>
        <begin position="196"/>
        <end position="215"/>
    </location>
</feature>
<dbReference type="EMBL" id="CAMAPE010000041">
    <property type="protein sequence ID" value="CAH9102419.1"/>
    <property type="molecule type" value="Genomic_DNA"/>
</dbReference>
<sequence>MAVSPASAYGVASKAANSLIRIRPMVPLCLLLLSAATQLSALIEVDLKNPVVDVTPIPLSGHSSSRDIVSCERVLVSGVSRLKLGSYASAYRVTLIPSAVIPERLHGKIQICSHKNSSLGLCKCQQDDWKSLQKGAWSSVMSPYEDRLLDVKYVGDFMDSVTVTIEEDPQNWRLVCLAMGMILLLLAPIVSSWVPFYYSSSMMIGICLVIIILLFQAMKLLPTGRKNMFYVTIYGSMLGAGSFLLHHFSMVVNSILLNFGLDEELHNPVSIFVLVGVILSGAGFGYWLVRKYVVSENGNVDTGVAQFVKWAIRIIGITFVFQSTLDTPLAVVVLGLWCLLCSCINSMRQRRARNRAVNARINKQLNLTPKRAEFYKKSKRAGIYGSASKSPMSSSPWSGSPLRGLVRSNNKRGAKKEPACYYSTYHKTPNRKRFSAREWEEFTQESTKSGIAELASTPEFADWMMKNADRVKVVPEESSDETVDSGSDDDSAAESCSGVSFFKWQR</sequence>
<dbReference type="InterPro" id="IPR019358">
    <property type="entry name" value="NEMP_fam"/>
</dbReference>
<feature type="transmembrane region" description="Helical" evidence="9">
    <location>
        <begin position="301"/>
        <end position="321"/>
    </location>
</feature>
<accession>A0A9P0ZJJ4</accession>
<evidence type="ECO:0000256" key="6">
    <source>
        <dbReference type="ARBA" id="ARBA00023136"/>
    </source>
</evidence>
<evidence type="ECO:0000256" key="2">
    <source>
        <dbReference type="ARBA" id="ARBA00005748"/>
    </source>
</evidence>
<dbReference type="Pfam" id="PF10225">
    <property type="entry name" value="NEMP"/>
    <property type="match status" value="1"/>
</dbReference>
<comment type="caution">
    <text evidence="11">The sequence shown here is derived from an EMBL/GenBank/DDBJ whole genome shotgun (WGS) entry which is preliminary data.</text>
</comment>
<evidence type="ECO:0000256" key="4">
    <source>
        <dbReference type="ARBA" id="ARBA00022729"/>
    </source>
</evidence>
<evidence type="ECO:0000313" key="11">
    <source>
        <dbReference type="EMBL" id="CAH9102419.1"/>
    </source>
</evidence>
<feature type="region of interest" description="Disordered" evidence="8">
    <location>
        <begin position="384"/>
        <end position="409"/>
    </location>
</feature>
<feature type="signal peptide" evidence="10">
    <location>
        <begin position="1"/>
        <end position="41"/>
    </location>
</feature>
<evidence type="ECO:0000256" key="10">
    <source>
        <dbReference type="SAM" id="SignalP"/>
    </source>
</evidence>
<gene>
    <name evidence="11" type="ORF">CEURO_LOCUS15762</name>
</gene>
<feature type="transmembrane region" description="Helical" evidence="9">
    <location>
        <begin position="269"/>
        <end position="289"/>
    </location>
</feature>
<comment type="similarity">
    <text evidence="2">Belongs to the NEMP family.</text>
</comment>
<evidence type="ECO:0000256" key="1">
    <source>
        <dbReference type="ARBA" id="ARBA00004575"/>
    </source>
</evidence>
<evidence type="ECO:0000256" key="9">
    <source>
        <dbReference type="SAM" id="Phobius"/>
    </source>
</evidence>
<evidence type="ECO:0000256" key="8">
    <source>
        <dbReference type="SAM" id="MobiDB-lite"/>
    </source>
</evidence>
<keyword evidence="3 9" id="KW-0812">Transmembrane</keyword>
<dbReference type="OrthoDB" id="772609at2759"/>
<reference evidence="11" key="1">
    <citation type="submission" date="2022-07" db="EMBL/GenBank/DDBJ databases">
        <authorList>
            <person name="Macas J."/>
            <person name="Novak P."/>
            <person name="Neumann P."/>
        </authorList>
    </citation>
    <scope>NUCLEOTIDE SEQUENCE</scope>
</reference>
<name>A0A9P0ZJJ4_CUSEU</name>
<dbReference type="GO" id="GO:0005637">
    <property type="term" value="C:nuclear inner membrane"/>
    <property type="evidence" value="ECO:0007669"/>
    <property type="project" value="UniProtKB-SubCell"/>
</dbReference>
<keyword evidence="6 9" id="KW-0472">Membrane</keyword>
<keyword evidence="5 9" id="KW-1133">Transmembrane helix</keyword>
<organism evidence="11 12">
    <name type="scientific">Cuscuta europaea</name>
    <name type="common">European dodder</name>
    <dbReference type="NCBI Taxonomy" id="41803"/>
    <lineage>
        <taxon>Eukaryota</taxon>
        <taxon>Viridiplantae</taxon>
        <taxon>Streptophyta</taxon>
        <taxon>Embryophyta</taxon>
        <taxon>Tracheophyta</taxon>
        <taxon>Spermatophyta</taxon>
        <taxon>Magnoliopsida</taxon>
        <taxon>eudicotyledons</taxon>
        <taxon>Gunneridae</taxon>
        <taxon>Pentapetalae</taxon>
        <taxon>asterids</taxon>
        <taxon>lamiids</taxon>
        <taxon>Solanales</taxon>
        <taxon>Convolvulaceae</taxon>
        <taxon>Cuscuteae</taxon>
        <taxon>Cuscuta</taxon>
        <taxon>Cuscuta subgen. Cuscuta</taxon>
    </lineage>
</organism>
<protein>
    <submittedName>
        <fullName evidence="11">Uncharacterized protein</fullName>
    </submittedName>
</protein>
<dbReference type="PANTHER" id="PTHR31587">
    <property type="entry name" value="TRANSMEMBRANE PROTEIN (DUF2215)"/>
    <property type="match status" value="1"/>
</dbReference>
<keyword evidence="12" id="KW-1185">Reference proteome</keyword>
<keyword evidence="4 10" id="KW-0732">Signal</keyword>
<dbReference type="Proteomes" id="UP001152484">
    <property type="component" value="Unassembled WGS sequence"/>
</dbReference>
<feature type="transmembrane region" description="Helical" evidence="9">
    <location>
        <begin position="327"/>
        <end position="345"/>
    </location>
</feature>
<proteinExistence type="inferred from homology"/>
<feature type="compositionally biased region" description="Acidic residues" evidence="8">
    <location>
        <begin position="477"/>
        <end position="492"/>
    </location>
</feature>
<feature type="region of interest" description="Disordered" evidence="8">
    <location>
        <begin position="473"/>
        <end position="506"/>
    </location>
</feature>
<keyword evidence="7" id="KW-0539">Nucleus</keyword>
<comment type="subcellular location">
    <subcellularLocation>
        <location evidence="1">Nucleus inner membrane</location>
        <topology evidence="1">Multi-pass membrane protein</topology>
        <orientation evidence="1">Nucleoplasmic side</orientation>
    </subcellularLocation>
</comment>
<feature type="transmembrane region" description="Helical" evidence="9">
    <location>
        <begin position="172"/>
        <end position="190"/>
    </location>
</feature>
<feature type="compositionally biased region" description="Low complexity" evidence="8">
    <location>
        <begin position="386"/>
        <end position="401"/>
    </location>
</feature>
<feature type="chain" id="PRO_5040475152" evidence="10">
    <location>
        <begin position="42"/>
        <end position="506"/>
    </location>
</feature>
<dbReference type="AlphaFoldDB" id="A0A9P0ZJJ4"/>
<evidence type="ECO:0000256" key="3">
    <source>
        <dbReference type="ARBA" id="ARBA00022692"/>
    </source>
</evidence>